<organism evidence="1 2">
    <name type="scientific">Pseudomonas chlororaphis</name>
    <dbReference type="NCBI Taxonomy" id="587753"/>
    <lineage>
        <taxon>Bacteria</taxon>
        <taxon>Pseudomonadati</taxon>
        <taxon>Pseudomonadota</taxon>
        <taxon>Gammaproteobacteria</taxon>
        <taxon>Pseudomonadales</taxon>
        <taxon>Pseudomonadaceae</taxon>
        <taxon>Pseudomonas</taxon>
    </lineage>
</organism>
<proteinExistence type="predicted"/>
<reference evidence="1 2" key="1">
    <citation type="submission" date="2018-03" db="EMBL/GenBank/DDBJ databases">
        <title>Diversity of phytobeneficial traits revealed by whole-genome analysis of worldwide-isolated phenazine-producing Pseudomonas spp.</title>
        <authorList>
            <person name="Biessy A."/>
            <person name="Novinscak A."/>
            <person name="Blom J."/>
            <person name="Leger G."/>
            <person name="Thomashow L.S."/>
            <person name="Cazorla F.M."/>
            <person name="Josic D."/>
            <person name="Filion M."/>
        </authorList>
    </citation>
    <scope>NUCLEOTIDE SEQUENCE [LARGE SCALE GENOMIC DNA]</scope>
    <source>
        <strain evidence="1 2">B25</strain>
    </source>
</reference>
<evidence type="ECO:0000313" key="1">
    <source>
        <dbReference type="EMBL" id="AZE49036.1"/>
    </source>
</evidence>
<dbReference type="EMBL" id="CP027753">
    <property type="protein sequence ID" value="AZE49036.1"/>
    <property type="molecule type" value="Genomic_DNA"/>
</dbReference>
<sequence length="39" mass="4369">MSQGRAGGGGLSSPRSQPAWVALWMADHRLDSRDRWSRE</sequence>
<dbReference type="Proteomes" id="UP000268048">
    <property type="component" value="Chromosome"/>
</dbReference>
<name>A0A3G7TS08_9PSED</name>
<protein>
    <submittedName>
        <fullName evidence="1">Uncharacterized protein</fullName>
    </submittedName>
</protein>
<accession>A0A3G7TS08</accession>
<evidence type="ECO:0000313" key="2">
    <source>
        <dbReference type="Proteomes" id="UP000268048"/>
    </source>
</evidence>
<dbReference type="AlphaFoldDB" id="A0A3G7TS08"/>
<gene>
    <name evidence="1" type="ORF">C4K04_3364</name>
</gene>